<evidence type="ECO:0000256" key="1">
    <source>
        <dbReference type="SAM" id="SignalP"/>
    </source>
</evidence>
<dbReference type="Proteomes" id="UP001626550">
    <property type="component" value="Unassembled WGS sequence"/>
</dbReference>
<dbReference type="EMBL" id="JBJKFK010008390">
    <property type="protein sequence ID" value="KAL3307079.1"/>
    <property type="molecule type" value="Genomic_DNA"/>
</dbReference>
<protein>
    <recommendedName>
        <fullName evidence="4">Secreted protein</fullName>
    </recommendedName>
</protein>
<feature type="chain" id="PRO_5044863664" description="Secreted protein" evidence="1">
    <location>
        <begin position="29"/>
        <end position="167"/>
    </location>
</feature>
<accession>A0ABD2PID9</accession>
<evidence type="ECO:0000313" key="3">
    <source>
        <dbReference type="Proteomes" id="UP001626550"/>
    </source>
</evidence>
<name>A0ABD2PID9_9PLAT</name>
<keyword evidence="3" id="KW-1185">Reference proteome</keyword>
<dbReference type="AlphaFoldDB" id="A0ABD2PID9"/>
<organism evidence="2 3">
    <name type="scientific">Cichlidogyrus casuarinus</name>
    <dbReference type="NCBI Taxonomy" id="1844966"/>
    <lineage>
        <taxon>Eukaryota</taxon>
        <taxon>Metazoa</taxon>
        <taxon>Spiralia</taxon>
        <taxon>Lophotrochozoa</taxon>
        <taxon>Platyhelminthes</taxon>
        <taxon>Monogenea</taxon>
        <taxon>Monopisthocotylea</taxon>
        <taxon>Dactylogyridea</taxon>
        <taxon>Ancyrocephalidae</taxon>
        <taxon>Cichlidogyrus</taxon>
    </lineage>
</organism>
<proteinExistence type="predicted"/>
<sequence length="167" mass="18666">MNKCKKIKGRYFLLAFAELVCAIAYSDSEISAEIISLIQDFLTLINKLPYKDEILTAFRRADLKAKKETIENAWTAGGADSASSKCLEFLQSSTGLQPMYLKEIESDYYEILNRFFFCQAAKTDCLKKVARGCFALYVSADCILTLIQSKPSPTKASQLEVQPASET</sequence>
<evidence type="ECO:0008006" key="4">
    <source>
        <dbReference type="Google" id="ProtNLM"/>
    </source>
</evidence>
<feature type="signal peptide" evidence="1">
    <location>
        <begin position="1"/>
        <end position="28"/>
    </location>
</feature>
<keyword evidence="1" id="KW-0732">Signal</keyword>
<reference evidence="2 3" key="1">
    <citation type="submission" date="2024-11" db="EMBL/GenBank/DDBJ databases">
        <title>Adaptive evolution of stress response genes in parasites aligns with host niche diversity.</title>
        <authorList>
            <person name="Hahn C."/>
            <person name="Resl P."/>
        </authorList>
    </citation>
    <scope>NUCLEOTIDE SEQUENCE [LARGE SCALE GENOMIC DNA]</scope>
    <source>
        <strain evidence="2">EGGRZ-B1_66</strain>
        <tissue evidence="2">Body</tissue>
    </source>
</reference>
<evidence type="ECO:0000313" key="2">
    <source>
        <dbReference type="EMBL" id="KAL3307079.1"/>
    </source>
</evidence>
<gene>
    <name evidence="2" type="ORF">Ciccas_014416</name>
</gene>
<comment type="caution">
    <text evidence="2">The sequence shown here is derived from an EMBL/GenBank/DDBJ whole genome shotgun (WGS) entry which is preliminary data.</text>
</comment>